<dbReference type="Pfam" id="PF10566">
    <property type="entry name" value="Glyco_hydro_97"/>
    <property type="match status" value="1"/>
</dbReference>
<organism evidence="9 10">
    <name type="scientific">Pedobacter alpinus</name>
    <dbReference type="NCBI Taxonomy" id="1590643"/>
    <lineage>
        <taxon>Bacteria</taxon>
        <taxon>Pseudomonadati</taxon>
        <taxon>Bacteroidota</taxon>
        <taxon>Sphingobacteriia</taxon>
        <taxon>Sphingobacteriales</taxon>
        <taxon>Sphingobacteriaceae</taxon>
        <taxon>Pedobacter</taxon>
    </lineage>
</organism>
<protein>
    <submittedName>
        <fullName evidence="9">Glycoside hydrolase family 97 catalytic domain-containing protein</fullName>
    </submittedName>
</protein>
<evidence type="ECO:0000256" key="4">
    <source>
        <dbReference type="ARBA" id="ARBA00022837"/>
    </source>
</evidence>
<dbReference type="Gene3D" id="2.60.40.1180">
    <property type="entry name" value="Golgi alpha-mannosidase II"/>
    <property type="match status" value="1"/>
</dbReference>
<evidence type="ECO:0000256" key="3">
    <source>
        <dbReference type="ARBA" id="ARBA00022801"/>
    </source>
</evidence>
<evidence type="ECO:0000256" key="1">
    <source>
        <dbReference type="ARBA" id="ARBA00001913"/>
    </source>
</evidence>
<feature type="domain" description="Glycosyl-hydrolase 97 C-terminal oligomerisation" evidence="8">
    <location>
        <begin position="579"/>
        <end position="666"/>
    </location>
</feature>
<dbReference type="InterPro" id="IPR019563">
    <property type="entry name" value="GH97_catalytic"/>
</dbReference>
<dbReference type="InterPro" id="IPR013780">
    <property type="entry name" value="Glyco_hydro_b"/>
</dbReference>
<accession>A0ABW5TPR4</accession>
<dbReference type="InterPro" id="IPR017853">
    <property type="entry name" value="GH"/>
</dbReference>
<dbReference type="InterPro" id="IPR029486">
    <property type="entry name" value="GH97_N"/>
</dbReference>
<dbReference type="GO" id="GO:0016787">
    <property type="term" value="F:hydrolase activity"/>
    <property type="evidence" value="ECO:0007669"/>
    <property type="project" value="UniProtKB-KW"/>
</dbReference>
<evidence type="ECO:0000259" key="8">
    <source>
        <dbReference type="Pfam" id="PF14509"/>
    </source>
</evidence>
<keyword evidence="4" id="KW-0106">Calcium</keyword>
<evidence type="ECO:0000313" key="10">
    <source>
        <dbReference type="Proteomes" id="UP001597546"/>
    </source>
</evidence>
<dbReference type="Proteomes" id="UP001597546">
    <property type="component" value="Unassembled WGS sequence"/>
</dbReference>
<dbReference type="PANTHER" id="PTHR35803">
    <property type="entry name" value="GLUCAN 1,4-ALPHA-GLUCOSIDASE SUSB-RELATED"/>
    <property type="match status" value="1"/>
</dbReference>
<dbReference type="EMBL" id="JBHULV010000017">
    <property type="protein sequence ID" value="MFD2731261.1"/>
    <property type="molecule type" value="Genomic_DNA"/>
</dbReference>
<keyword evidence="3 9" id="KW-0378">Hydrolase</keyword>
<dbReference type="InterPro" id="IPR052720">
    <property type="entry name" value="Glycosyl_hydrolase_97"/>
</dbReference>
<dbReference type="Pfam" id="PF14508">
    <property type="entry name" value="GH97_N"/>
    <property type="match status" value="1"/>
</dbReference>
<evidence type="ECO:0000256" key="2">
    <source>
        <dbReference type="ARBA" id="ARBA00011245"/>
    </source>
</evidence>
<dbReference type="SUPFAM" id="SSF51445">
    <property type="entry name" value="(Trans)glycosidases"/>
    <property type="match status" value="1"/>
</dbReference>
<evidence type="ECO:0000259" key="6">
    <source>
        <dbReference type="Pfam" id="PF10566"/>
    </source>
</evidence>
<feature type="domain" description="Glycosyl-hydrolase 97 N-terminal" evidence="7">
    <location>
        <begin position="46"/>
        <end position="310"/>
    </location>
</feature>
<sequence>MLKCPAHSKFNNFLHTDMNMNTIKRFFCGISFLLFFSSAYSQEFSLSSPDEKLTVKLSLDQGKLYYQVLLQGKQMLEKSTLGLRGAQMDLSSGLELTGKTARSIDETYTEPKIKKSTVRYQANELICKFQNAKKKQLEVIFRVSNNDIAFRYRVPQTGEPANFIIEEEMSGYRFPTGTTTFLTPQATPMIGWMKTKPSYEEEYVPDAPMATPSKYGVGYTFPALFRLGDKGWVLLSETGVNGLYCGSKLSEASKDGSYKIAFPEAGENNGMGRANPTIPLPGYTPWRTITVGNNLKPIVETTISFDVVEPQYEASKTYTFGRSTWSWLLWQDNSVNFEDQKKFIDLAASLGYEFTLIDGLWDKQIGREKIEQLIEYAKQKNVGVALWYNSNGFWNDAPQGPKNRMNSAVVRRKEMAWMQKMGVKGIKVDFFGGDKQETMKLYEEILSDANLYGITVIFHGCTLPRGWERMYPNFVGSEAVLASENLVFNQQANENEAFNASLHPFIRNAVGAMDFGPVLLNKRHNKDNNGGTIRKTTETFQLATSVLFQTPVQNFGITPNNLQDVPAHVIDFMKNVPTTWDETVFIDGYPGKYCVLARRHKETWYITAINAEKNEKNLTVSLPMLLEKQVTIYSDSENRQSQIDKLTMGNKNQIKLKLLPNGGAVLIGN</sequence>
<comment type="subunit">
    <text evidence="2">Monomer.</text>
</comment>
<name>A0ABW5TPR4_9SPHI</name>
<keyword evidence="10" id="KW-1185">Reference proteome</keyword>
<comment type="caution">
    <text evidence="9">The sequence shown here is derived from an EMBL/GenBank/DDBJ whole genome shotgun (WGS) entry which is preliminary data.</text>
</comment>
<dbReference type="InterPro" id="IPR029483">
    <property type="entry name" value="GH97_C"/>
</dbReference>
<evidence type="ECO:0000256" key="5">
    <source>
        <dbReference type="ARBA" id="ARBA00023295"/>
    </source>
</evidence>
<comment type="cofactor">
    <cofactor evidence="1">
        <name>Ca(2+)</name>
        <dbReference type="ChEBI" id="CHEBI:29108"/>
    </cofactor>
</comment>
<evidence type="ECO:0000313" key="9">
    <source>
        <dbReference type="EMBL" id="MFD2731261.1"/>
    </source>
</evidence>
<evidence type="ECO:0000259" key="7">
    <source>
        <dbReference type="Pfam" id="PF14508"/>
    </source>
</evidence>
<dbReference type="Pfam" id="PF14509">
    <property type="entry name" value="GH97_C"/>
    <property type="match status" value="1"/>
</dbReference>
<dbReference type="Gene3D" id="3.20.20.70">
    <property type="entry name" value="Aldolase class I"/>
    <property type="match status" value="1"/>
</dbReference>
<keyword evidence="5" id="KW-0326">Glycosidase</keyword>
<dbReference type="InterPro" id="IPR013785">
    <property type="entry name" value="Aldolase_TIM"/>
</dbReference>
<reference evidence="10" key="1">
    <citation type="journal article" date="2019" name="Int. J. Syst. Evol. Microbiol.">
        <title>The Global Catalogue of Microorganisms (GCM) 10K type strain sequencing project: providing services to taxonomists for standard genome sequencing and annotation.</title>
        <authorList>
            <consortium name="The Broad Institute Genomics Platform"/>
            <consortium name="The Broad Institute Genome Sequencing Center for Infectious Disease"/>
            <person name="Wu L."/>
            <person name="Ma J."/>
        </authorList>
    </citation>
    <scope>NUCLEOTIDE SEQUENCE [LARGE SCALE GENOMIC DNA]</scope>
    <source>
        <strain evidence="10">KCTC 42456</strain>
    </source>
</reference>
<dbReference type="Gene3D" id="2.70.98.10">
    <property type="match status" value="1"/>
</dbReference>
<dbReference type="InterPro" id="IPR014718">
    <property type="entry name" value="GH-type_carb-bd"/>
</dbReference>
<dbReference type="PANTHER" id="PTHR35803:SF2">
    <property type="entry name" value="RETAINING ALPHA-GALACTOSIDASE"/>
    <property type="match status" value="1"/>
</dbReference>
<feature type="domain" description="Glycosyl-hydrolase 97 catalytic" evidence="6">
    <location>
        <begin position="331"/>
        <end position="480"/>
    </location>
</feature>
<proteinExistence type="predicted"/>
<gene>
    <name evidence="9" type="ORF">ACFSSE_06050</name>
</gene>